<name>A0A7R9FZQ6_TIMSH</name>
<protein>
    <submittedName>
        <fullName evidence="1">Uncharacterized protein</fullName>
    </submittedName>
</protein>
<organism evidence="1">
    <name type="scientific">Timema shepardi</name>
    <name type="common">Walking stick</name>
    <dbReference type="NCBI Taxonomy" id="629360"/>
    <lineage>
        <taxon>Eukaryota</taxon>
        <taxon>Metazoa</taxon>
        <taxon>Ecdysozoa</taxon>
        <taxon>Arthropoda</taxon>
        <taxon>Hexapoda</taxon>
        <taxon>Insecta</taxon>
        <taxon>Pterygota</taxon>
        <taxon>Neoptera</taxon>
        <taxon>Polyneoptera</taxon>
        <taxon>Phasmatodea</taxon>
        <taxon>Timematodea</taxon>
        <taxon>Timematoidea</taxon>
        <taxon>Timematidae</taxon>
        <taxon>Timema</taxon>
    </lineage>
</organism>
<dbReference type="EMBL" id="OC001958">
    <property type="protein sequence ID" value="CAD7261023.1"/>
    <property type="molecule type" value="Genomic_DNA"/>
</dbReference>
<dbReference type="AlphaFoldDB" id="A0A7R9FZQ6"/>
<evidence type="ECO:0000313" key="1">
    <source>
        <dbReference type="EMBL" id="CAD7261023.1"/>
    </source>
</evidence>
<sequence>MKMKSMKLYPGDLLRIGNEDDVSANEDDVSANEDDVSANEDVTSLANLVEETDESFFDLEKVTFILYDSWVAGPYIMEDIVEAYSTGIAKLLKNACTTSCIGFRSVIQHMK</sequence>
<accession>A0A7R9FZQ6</accession>
<reference evidence="1" key="1">
    <citation type="submission" date="2020-11" db="EMBL/GenBank/DDBJ databases">
        <authorList>
            <person name="Tran Van P."/>
        </authorList>
    </citation>
    <scope>NUCLEOTIDE SEQUENCE</scope>
</reference>
<proteinExistence type="predicted"/>
<gene>
    <name evidence="1" type="ORF">TSIB3V08_LOCUS5173</name>
</gene>